<evidence type="ECO:0000313" key="2">
    <source>
        <dbReference type="Proteomes" id="UP000241085"/>
    </source>
</evidence>
<evidence type="ECO:0000313" key="1">
    <source>
        <dbReference type="EMBL" id="PTL71262.1"/>
    </source>
</evidence>
<keyword evidence="2" id="KW-1185">Reference proteome</keyword>
<dbReference type="Pfam" id="PF01042">
    <property type="entry name" value="Ribonuc_L-PSP"/>
    <property type="match status" value="1"/>
</dbReference>
<sequence>MTELTTLVNPEGLPANPAFAHGVLVPSGATVYVGGQNGIDSTGALMTGLAEQTAQAMRNVLAVLDAAGTSPENVARLTIHLLEGSDVRAAFAATGPVWGAHPTAITVLMVAGFARPGVLVEIDAIAAVPAGRIPAE</sequence>
<comment type="caution">
    <text evidence="1">The sequence shown here is derived from an EMBL/GenBank/DDBJ whole genome shotgun (WGS) entry which is preliminary data.</text>
</comment>
<dbReference type="Proteomes" id="UP000241085">
    <property type="component" value="Unassembled WGS sequence"/>
</dbReference>
<dbReference type="InterPro" id="IPR035959">
    <property type="entry name" value="RutC-like_sf"/>
</dbReference>
<dbReference type="Gene3D" id="3.30.1330.40">
    <property type="entry name" value="RutC-like"/>
    <property type="match status" value="1"/>
</dbReference>
<dbReference type="PANTHER" id="PTHR43857:SF1">
    <property type="entry name" value="YJGH FAMILY PROTEIN"/>
    <property type="match status" value="1"/>
</dbReference>
<reference evidence="1 2" key="1">
    <citation type="submission" date="2018-03" db="EMBL/GenBank/DDBJ databases">
        <title>Bacteriophage NCPPB3778 and a type I-E CRISPR drive the evolution of the US Biological Select Agent, Rathayibacter toxicus.</title>
        <authorList>
            <person name="Davis E.W.II."/>
            <person name="Tabima J.F."/>
            <person name="Weisberg A.J."/>
            <person name="Dantas Lopes L."/>
            <person name="Wiseman M.S."/>
            <person name="Wiseman M.S."/>
            <person name="Pupko T."/>
            <person name="Belcher M.S."/>
            <person name="Sechler A.J."/>
            <person name="Tancos M.A."/>
            <person name="Schroeder B.K."/>
            <person name="Murray T.D."/>
            <person name="Luster D.G."/>
            <person name="Schneider W.L."/>
            <person name="Rogers E."/>
            <person name="Andreote F.D."/>
            <person name="Grunwald N.J."/>
            <person name="Putnam M.L."/>
            <person name="Chang J.H."/>
        </authorList>
    </citation>
    <scope>NUCLEOTIDE SEQUENCE [LARGE SCALE GENOMIC DNA]</scope>
    <source>
        <strain evidence="1 2">DSM 15933</strain>
    </source>
</reference>
<accession>A0A2T4UP04</accession>
<name>A0A2T4UP04_9MICO</name>
<dbReference type="SUPFAM" id="SSF55298">
    <property type="entry name" value="YjgF-like"/>
    <property type="match status" value="1"/>
</dbReference>
<proteinExistence type="predicted"/>
<protein>
    <submittedName>
        <fullName evidence="1">RidA family protein</fullName>
    </submittedName>
</protein>
<organism evidence="1 2">
    <name type="scientific">Rathayibacter caricis DSM 15933</name>
    <dbReference type="NCBI Taxonomy" id="1328867"/>
    <lineage>
        <taxon>Bacteria</taxon>
        <taxon>Bacillati</taxon>
        <taxon>Actinomycetota</taxon>
        <taxon>Actinomycetes</taxon>
        <taxon>Micrococcales</taxon>
        <taxon>Microbacteriaceae</taxon>
        <taxon>Rathayibacter</taxon>
    </lineage>
</organism>
<dbReference type="InterPro" id="IPR006175">
    <property type="entry name" value="YjgF/YER057c/UK114"/>
</dbReference>
<dbReference type="CDD" id="cd00448">
    <property type="entry name" value="YjgF_YER057c_UK114_family"/>
    <property type="match status" value="1"/>
</dbReference>
<gene>
    <name evidence="1" type="ORF">C1I63_18675</name>
</gene>
<dbReference type="AlphaFoldDB" id="A0A2T4UP04"/>
<dbReference type="RefSeq" id="WP_107576070.1">
    <property type="nucleotide sequence ID" value="NZ_PZPL01000002.1"/>
</dbReference>
<dbReference type="PANTHER" id="PTHR43857">
    <property type="entry name" value="BLR7761 PROTEIN"/>
    <property type="match status" value="1"/>
</dbReference>
<dbReference type="EMBL" id="PZPL01000002">
    <property type="protein sequence ID" value="PTL71262.1"/>
    <property type="molecule type" value="Genomic_DNA"/>
</dbReference>